<dbReference type="InterPro" id="IPR045584">
    <property type="entry name" value="Pilin-like"/>
</dbReference>
<keyword evidence="1" id="KW-0472">Membrane</keyword>
<organism evidence="2 3">
    <name type="scientific">Aequorivita iocasae</name>
    <dbReference type="NCBI Taxonomy" id="2803865"/>
    <lineage>
        <taxon>Bacteria</taxon>
        <taxon>Pseudomonadati</taxon>
        <taxon>Bacteroidota</taxon>
        <taxon>Flavobacteriia</taxon>
        <taxon>Flavobacteriales</taxon>
        <taxon>Flavobacteriaceae</taxon>
        <taxon>Aequorivita</taxon>
    </lineage>
</organism>
<dbReference type="Proteomes" id="UP000629420">
    <property type="component" value="Chromosome"/>
</dbReference>
<gene>
    <name evidence="2" type="ORF">JK629_14450</name>
</gene>
<dbReference type="RefSeq" id="WP_202336309.1">
    <property type="nucleotide sequence ID" value="NZ_CP068439.1"/>
</dbReference>
<name>A0ABX7DQT7_9FLAO</name>
<keyword evidence="3" id="KW-1185">Reference proteome</keyword>
<dbReference type="Gene3D" id="3.30.700.10">
    <property type="entry name" value="Glycoprotein, Type 4 Pilin"/>
    <property type="match status" value="1"/>
</dbReference>
<evidence type="ECO:0000256" key="1">
    <source>
        <dbReference type="SAM" id="Phobius"/>
    </source>
</evidence>
<evidence type="ECO:0000313" key="2">
    <source>
        <dbReference type="EMBL" id="QQX76505.1"/>
    </source>
</evidence>
<evidence type="ECO:0000313" key="3">
    <source>
        <dbReference type="Proteomes" id="UP000629420"/>
    </source>
</evidence>
<proteinExistence type="predicted"/>
<keyword evidence="1" id="KW-1133">Transmembrane helix</keyword>
<dbReference type="InterPro" id="IPR012902">
    <property type="entry name" value="N_methyl_site"/>
</dbReference>
<dbReference type="NCBIfam" id="TIGR02532">
    <property type="entry name" value="IV_pilin_GFxxxE"/>
    <property type="match status" value="1"/>
</dbReference>
<sequence length="145" mass="16407">MPAQNLKLEKRSKKKFYVPGYSMTEILIVLCIIGILILMVLPNQTSVISQAKAIEAQTMLNHLYALEKSHFYRFSRYTSDFDELGFEPSLGIDKGGQAVYFIEVIEAGTNNFKARATALSDFDGDGSFNVWEIDENKLLKEITKD</sequence>
<keyword evidence="1" id="KW-0812">Transmembrane</keyword>
<reference evidence="2 3" key="1">
    <citation type="submission" date="2021-01" db="EMBL/GenBank/DDBJ databases">
        <title>Aequorivita sp. strain KX20305, a bacterium isolated from the sediment collected at a cold seep field in South China Sea.</title>
        <authorList>
            <person name="Zhang H."/>
            <person name="Li C."/>
        </authorList>
    </citation>
    <scope>NUCLEOTIDE SEQUENCE [LARGE SCALE GENOMIC DNA]</scope>
    <source>
        <strain evidence="2 3">KX20305</strain>
    </source>
</reference>
<dbReference type="EMBL" id="CP068439">
    <property type="protein sequence ID" value="QQX76505.1"/>
    <property type="molecule type" value="Genomic_DNA"/>
</dbReference>
<feature type="transmembrane region" description="Helical" evidence="1">
    <location>
        <begin position="21"/>
        <end position="41"/>
    </location>
</feature>
<protein>
    <submittedName>
        <fullName evidence="2">Type II secretion system protein</fullName>
    </submittedName>
</protein>
<dbReference type="SUPFAM" id="SSF54523">
    <property type="entry name" value="Pili subunits"/>
    <property type="match status" value="1"/>
</dbReference>
<accession>A0ABX7DQT7</accession>